<reference evidence="1 2" key="1">
    <citation type="journal article" date="2013" name="Biodegradation">
        <title>Quantitative proteomic analysis of ibuprofen-degrading Patulibacter sp. strain I11.</title>
        <authorList>
            <person name="Almeida B."/>
            <person name="Kjeldal H."/>
            <person name="Lolas I."/>
            <person name="Knudsen A.D."/>
            <person name="Carvalho G."/>
            <person name="Nielsen K.L."/>
            <person name="Barreto Crespo M.T."/>
            <person name="Stensballe A."/>
            <person name="Nielsen J.L."/>
        </authorList>
    </citation>
    <scope>NUCLEOTIDE SEQUENCE [LARGE SCALE GENOMIC DNA]</scope>
    <source>
        <strain evidence="1 2">I11</strain>
    </source>
</reference>
<name>H0E5C8_9ACTN</name>
<sequence>MPVDARGGPVTEPAARHWPLLVSSTDTVALLHARDAPRDVILGVAGLHMLLIDRTGGYHAILPRRMPEVERRYDELRGDEPVVAVEEAIDAMVEVGALERSPSRLVILRPPAPTPSDLHVARIRMDEAEELPEVWPMSRRLQRLAWRVGPEGFAGQRFRELASFGRLRATIADPDPLFSDQDGLYHVGPAALPPLSTALNVGSDGPHGARGWISAHHLRFVSPPGVGSPILLAAYEAAALLLGGGVGANAVRRAARATGLWLVLLEHVDGRAGAFDTTVAGLTAEFAPLLRLAAGGDHRSTVTALLADLERAGLVRTERPSRKTLRVHVLPVRAPDDERTTSFLRQWSAWRMSGGESAAGLDELVVLAERHLRDRVRRTWVDLLEARRVRVEVRPPDDA</sequence>
<keyword evidence="2" id="KW-1185">Reference proteome</keyword>
<evidence type="ECO:0000313" key="2">
    <source>
        <dbReference type="Proteomes" id="UP000005143"/>
    </source>
</evidence>
<organism evidence="1 2">
    <name type="scientific">Patulibacter medicamentivorans</name>
    <dbReference type="NCBI Taxonomy" id="1097667"/>
    <lineage>
        <taxon>Bacteria</taxon>
        <taxon>Bacillati</taxon>
        <taxon>Actinomycetota</taxon>
        <taxon>Thermoleophilia</taxon>
        <taxon>Solirubrobacterales</taxon>
        <taxon>Patulibacteraceae</taxon>
        <taxon>Patulibacter</taxon>
    </lineage>
</organism>
<protein>
    <submittedName>
        <fullName evidence="1">Uncharacterized protein</fullName>
    </submittedName>
</protein>
<evidence type="ECO:0000313" key="1">
    <source>
        <dbReference type="EMBL" id="EHN11123.1"/>
    </source>
</evidence>
<gene>
    <name evidence="1" type="ORF">PAI11_20190</name>
</gene>
<comment type="caution">
    <text evidence="1">The sequence shown here is derived from an EMBL/GenBank/DDBJ whole genome shotgun (WGS) entry which is preliminary data.</text>
</comment>
<accession>H0E5C8</accession>
<proteinExistence type="predicted"/>
<dbReference type="Proteomes" id="UP000005143">
    <property type="component" value="Unassembled WGS sequence"/>
</dbReference>
<dbReference type="AlphaFoldDB" id="H0E5C8"/>
<dbReference type="EMBL" id="AGUD01000160">
    <property type="protein sequence ID" value="EHN11123.1"/>
    <property type="molecule type" value="Genomic_DNA"/>
</dbReference>